<protein>
    <recommendedName>
        <fullName evidence="7">Oxygen-independent coproporphyrinogen III oxidase</fullName>
        <ecNumber evidence="6">1.3.98.3</ecNumber>
    </recommendedName>
    <alternativeName>
        <fullName evidence="16">Coproporphyrinogen III dehydrogenase</fullName>
    </alternativeName>
</protein>
<evidence type="ECO:0000256" key="6">
    <source>
        <dbReference type="ARBA" id="ARBA00011912"/>
    </source>
</evidence>
<dbReference type="PANTHER" id="PTHR13932">
    <property type="entry name" value="COPROPORPHYRINIGEN III OXIDASE"/>
    <property type="match status" value="1"/>
</dbReference>
<proteinExistence type="inferred from homology"/>
<keyword evidence="11" id="KW-0479">Metal-binding</keyword>
<dbReference type="InterPro" id="IPR007197">
    <property type="entry name" value="rSAM"/>
</dbReference>
<evidence type="ECO:0000256" key="2">
    <source>
        <dbReference type="ARBA" id="ARBA00004496"/>
    </source>
</evidence>
<dbReference type="Gene3D" id="3.30.750.200">
    <property type="match status" value="1"/>
</dbReference>
<dbReference type="GO" id="GO:0046872">
    <property type="term" value="F:metal ion binding"/>
    <property type="evidence" value="ECO:0007669"/>
    <property type="project" value="UniProtKB-KW"/>
</dbReference>
<dbReference type="GO" id="GO:0004109">
    <property type="term" value="F:coproporphyrinogen oxidase activity"/>
    <property type="evidence" value="ECO:0007669"/>
    <property type="project" value="InterPro"/>
</dbReference>
<dbReference type="InterPro" id="IPR058240">
    <property type="entry name" value="rSAM_sf"/>
</dbReference>
<evidence type="ECO:0000256" key="12">
    <source>
        <dbReference type="ARBA" id="ARBA00023002"/>
    </source>
</evidence>
<keyword evidence="15" id="KW-0627">Porphyrin biosynthesis</keyword>
<dbReference type="GO" id="GO:0005737">
    <property type="term" value="C:cytoplasm"/>
    <property type="evidence" value="ECO:0007669"/>
    <property type="project" value="UniProtKB-SubCell"/>
</dbReference>
<dbReference type="Gene3D" id="1.10.10.920">
    <property type="match status" value="1"/>
</dbReference>
<dbReference type="SFLD" id="SFLDS00029">
    <property type="entry name" value="Radical_SAM"/>
    <property type="match status" value="1"/>
</dbReference>
<evidence type="ECO:0000256" key="7">
    <source>
        <dbReference type="ARBA" id="ARBA00020156"/>
    </source>
</evidence>
<comment type="similarity">
    <text evidence="4">Belongs to the anaerobic coproporphyrinogen-III oxidase family.</text>
</comment>
<dbReference type="PROSITE" id="PS51918">
    <property type="entry name" value="RADICAL_SAM"/>
    <property type="match status" value="1"/>
</dbReference>
<dbReference type="Pfam" id="PF04055">
    <property type="entry name" value="Radical_SAM"/>
    <property type="match status" value="1"/>
</dbReference>
<dbReference type="SFLD" id="SFLDG01065">
    <property type="entry name" value="anaerobic_coproporphyrinogen-I"/>
    <property type="match status" value="1"/>
</dbReference>
<evidence type="ECO:0000256" key="15">
    <source>
        <dbReference type="ARBA" id="ARBA00023244"/>
    </source>
</evidence>
<dbReference type="InterPro" id="IPR006638">
    <property type="entry name" value="Elp3/MiaA/NifB-like_rSAM"/>
</dbReference>
<organism evidence="19">
    <name type="scientific">mine drainage metagenome</name>
    <dbReference type="NCBI Taxonomy" id="410659"/>
    <lineage>
        <taxon>unclassified sequences</taxon>
        <taxon>metagenomes</taxon>
        <taxon>ecological metagenomes</taxon>
    </lineage>
</organism>
<dbReference type="Pfam" id="PF06969">
    <property type="entry name" value="HemN_C"/>
    <property type="match status" value="1"/>
</dbReference>
<evidence type="ECO:0000256" key="9">
    <source>
        <dbReference type="ARBA" id="ARBA00022490"/>
    </source>
</evidence>
<dbReference type="CDD" id="cd01335">
    <property type="entry name" value="Radical_SAM"/>
    <property type="match status" value="1"/>
</dbReference>
<evidence type="ECO:0000259" key="18">
    <source>
        <dbReference type="PROSITE" id="PS51918"/>
    </source>
</evidence>
<keyword evidence="8" id="KW-0004">4Fe-4S</keyword>
<keyword evidence="10" id="KW-0949">S-adenosyl-L-methionine</keyword>
<comment type="catalytic activity">
    <reaction evidence="17">
        <text>coproporphyrinogen III + 2 S-adenosyl-L-methionine = protoporphyrinogen IX + 2 5'-deoxyadenosine + 2 L-methionine + 2 CO2</text>
        <dbReference type="Rhea" id="RHEA:15425"/>
        <dbReference type="ChEBI" id="CHEBI:16526"/>
        <dbReference type="ChEBI" id="CHEBI:17319"/>
        <dbReference type="ChEBI" id="CHEBI:57307"/>
        <dbReference type="ChEBI" id="CHEBI:57309"/>
        <dbReference type="ChEBI" id="CHEBI:57844"/>
        <dbReference type="ChEBI" id="CHEBI:59789"/>
        <dbReference type="EC" id="1.3.98.3"/>
    </reaction>
</comment>
<name>A0A1J5R6U8_9ZZZZ</name>
<keyword evidence="13" id="KW-0408">Iron</keyword>
<gene>
    <name evidence="19" type="primary">hemN_23</name>
    <name evidence="19" type="ORF">GALL_327270</name>
</gene>
<evidence type="ECO:0000313" key="19">
    <source>
        <dbReference type="EMBL" id="OIQ85443.1"/>
    </source>
</evidence>
<dbReference type="PIRSF" id="PIRSF000167">
    <property type="entry name" value="HemN"/>
    <property type="match status" value="1"/>
</dbReference>
<dbReference type="SUPFAM" id="SSF102114">
    <property type="entry name" value="Radical SAM enzymes"/>
    <property type="match status" value="1"/>
</dbReference>
<evidence type="ECO:0000256" key="10">
    <source>
        <dbReference type="ARBA" id="ARBA00022691"/>
    </source>
</evidence>
<dbReference type="PANTHER" id="PTHR13932:SF6">
    <property type="entry name" value="OXYGEN-INDEPENDENT COPROPORPHYRINOGEN III OXIDASE"/>
    <property type="match status" value="1"/>
</dbReference>
<dbReference type="EMBL" id="MLJW01000544">
    <property type="protein sequence ID" value="OIQ85443.1"/>
    <property type="molecule type" value="Genomic_DNA"/>
</dbReference>
<feature type="domain" description="Radical SAM core" evidence="18">
    <location>
        <begin position="50"/>
        <end position="284"/>
    </location>
</feature>
<dbReference type="UniPathway" id="UPA00251">
    <property type="reaction ID" value="UER00323"/>
</dbReference>
<sequence>MMQANLEFQPELIRRYDIAGPRYTSYPTADRFRGDFGADDYAAALRERGADAATPLSLYFHIPFCETLCYYCGCNKIPTKNHSRSGPYLDQVEQEMGMVAGLLGARLPVSQLHWGGGTPTFLDDAEASRLMEMTRRHFALQDGGEFSIEIDPRKVGAARVAHLASLGFNRMSVGVQDFDPAVQQAVNRVQSFEETREVIQAARANGFRSVSVDLIYGLPRQNAFNFAATLEKVVELRPDRVALYSYAHLPQRFAPQRRIMESDLPTPQAKLVLLGLAIRRLAFAGYVYIGMDHFAQPDDELARAQRAGELHRNFQGYSTQADLDLLAFGVSGISKLGPHYVQNAKNLEAYGEALAAGRLPVERGLTLNGDDLARRDAIQRLMCDFALDLGELAAAHGIADPENYFAADLRRVQPLLDAGLAQRDGLRLQVTPQGRLLVRVIAMQFDRYLHDAATQLAGPRYSRVI</sequence>
<comment type="cofactor">
    <cofactor evidence="1">
        <name>[4Fe-4S] cluster</name>
        <dbReference type="ChEBI" id="CHEBI:49883"/>
    </cofactor>
</comment>
<dbReference type="GO" id="GO:0051539">
    <property type="term" value="F:4 iron, 4 sulfur cluster binding"/>
    <property type="evidence" value="ECO:0007669"/>
    <property type="project" value="UniProtKB-KW"/>
</dbReference>
<comment type="subunit">
    <text evidence="5">Monomer.</text>
</comment>
<evidence type="ECO:0000256" key="17">
    <source>
        <dbReference type="ARBA" id="ARBA00048321"/>
    </source>
</evidence>
<evidence type="ECO:0000256" key="5">
    <source>
        <dbReference type="ARBA" id="ARBA00011245"/>
    </source>
</evidence>
<evidence type="ECO:0000256" key="4">
    <source>
        <dbReference type="ARBA" id="ARBA00005493"/>
    </source>
</evidence>
<evidence type="ECO:0000256" key="13">
    <source>
        <dbReference type="ARBA" id="ARBA00023004"/>
    </source>
</evidence>
<dbReference type="InterPro" id="IPR004558">
    <property type="entry name" value="Coprogen_oxidase_HemN"/>
</dbReference>
<reference evidence="19" key="1">
    <citation type="submission" date="2016-10" db="EMBL/GenBank/DDBJ databases">
        <title>Sequence of Gallionella enrichment culture.</title>
        <authorList>
            <person name="Poehlein A."/>
            <person name="Muehling M."/>
            <person name="Daniel R."/>
        </authorList>
    </citation>
    <scope>NUCLEOTIDE SEQUENCE</scope>
</reference>
<comment type="caution">
    <text evidence="19">The sequence shown here is derived from an EMBL/GenBank/DDBJ whole genome shotgun (WGS) entry which is preliminary data.</text>
</comment>
<keyword evidence="12 19" id="KW-0560">Oxidoreductase</keyword>
<keyword evidence="9" id="KW-0963">Cytoplasm</keyword>
<accession>A0A1J5R6U8</accession>
<dbReference type="AlphaFoldDB" id="A0A1J5R6U8"/>
<comment type="pathway">
    <text evidence="3">Porphyrin-containing compound metabolism; protoporphyrin-IX biosynthesis; protoporphyrinogen-IX from coproporphyrinogen-III (AdoMet route): step 1/1.</text>
</comment>
<dbReference type="InterPro" id="IPR010723">
    <property type="entry name" value="HemN_C"/>
</dbReference>
<comment type="subcellular location">
    <subcellularLocation>
        <location evidence="2">Cytoplasm</location>
    </subcellularLocation>
</comment>
<dbReference type="EC" id="1.3.98.3" evidence="6"/>
<evidence type="ECO:0000256" key="8">
    <source>
        <dbReference type="ARBA" id="ARBA00022485"/>
    </source>
</evidence>
<keyword evidence="14" id="KW-0411">Iron-sulfur</keyword>
<dbReference type="SMART" id="SM00729">
    <property type="entry name" value="Elp3"/>
    <property type="match status" value="1"/>
</dbReference>
<dbReference type="GO" id="GO:0006782">
    <property type="term" value="P:protoporphyrinogen IX biosynthetic process"/>
    <property type="evidence" value="ECO:0007669"/>
    <property type="project" value="UniProtKB-UniPathway"/>
</dbReference>
<evidence type="ECO:0000256" key="1">
    <source>
        <dbReference type="ARBA" id="ARBA00001966"/>
    </source>
</evidence>
<dbReference type="GO" id="GO:0051989">
    <property type="term" value="F:coproporphyrinogen dehydrogenase activity"/>
    <property type="evidence" value="ECO:0007669"/>
    <property type="project" value="UniProtKB-EC"/>
</dbReference>
<evidence type="ECO:0000256" key="11">
    <source>
        <dbReference type="ARBA" id="ARBA00022723"/>
    </source>
</evidence>
<dbReference type="NCBIfam" id="TIGR00538">
    <property type="entry name" value="hemN"/>
    <property type="match status" value="1"/>
</dbReference>
<evidence type="ECO:0000256" key="16">
    <source>
        <dbReference type="ARBA" id="ARBA00030263"/>
    </source>
</evidence>
<evidence type="ECO:0000256" key="14">
    <source>
        <dbReference type="ARBA" id="ARBA00023014"/>
    </source>
</evidence>
<evidence type="ECO:0000256" key="3">
    <source>
        <dbReference type="ARBA" id="ARBA00004785"/>
    </source>
</evidence>
<dbReference type="InterPro" id="IPR034505">
    <property type="entry name" value="Coproporphyrinogen-III_oxidase"/>
</dbReference>